<feature type="transmembrane region" description="Helical" evidence="2">
    <location>
        <begin position="60"/>
        <end position="80"/>
    </location>
</feature>
<dbReference type="EMBL" id="JAQQAF010000009">
    <property type="protein sequence ID" value="KAJ8459554.1"/>
    <property type="molecule type" value="Genomic_DNA"/>
</dbReference>
<dbReference type="Pfam" id="PF16594">
    <property type="entry name" value="ATP-synt_Z"/>
    <property type="match status" value="1"/>
</dbReference>
<gene>
    <name evidence="3" type="ORF">OPV22_032480</name>
</gene>
<name>A0AAV8PZE4_ENSVE</name>
<evidence type="ECO:0000256" key="1">
    <source>
        <dbReference type="SAM" id="MobiDB-lite"/>
    </source>
</evidence>
<evidence type="ECO:0000313" key="4">
    <source>
        <dbReference type="Proteomes" id="UP001222027"/>
    </source>
</evidence>
<feature type="region of interest" description="Disordered" evidence="1">
    <location>
        <begin position="1"/>
        <end position="21"/>
    </location>
</feature>
<feature type="transmembrane region" description="Helical" evidence="2">
    <location>
        <begin position="25"/>
        <end position="48"/>
    </location>
</feature>
<accession>A0AAV8PZE4</accession>
<dbReference type="PANTHER" id="PTHR35165:SF1">
    <property type="entry name" value="OS04G0577375 PROTEIN"/>
    <property type="match status" value="1"/>
</dbReference>
<proteinExistence type="predicted"/>
<dbReference type="Proteomes" id="UP001222027">
    <property type="component" value="Unassembled WGS sequence"/>
</dbReference>
<keyword evidence="2" id="KW-0472">Membrane</keyword>
<comment type="caution">
    <text evidence="3">The sequence shown here is derived from an EMBL/GenBank/DDBJ whole genome shotgun (WGS) entry which is preliminary data.</text>
</comment>
<keyword evidence="4" id="KW-1185">Reference proteome</keyword>
<evidence type="ECO:0000313" key="3">
    <source>
        <dbReference type="EMBL" id="KAJ8459554.1"/>
    </source>
</evidence>
<evidence type="ECO:0000256" key="2">
    <source>
        <dbReference type="SAM" id="Phobius"/>
    </source>
</evidence>
<keyword evidence="2" id="KW-0812">Transmembrane</keyword>
<sequence length="135" mass="14374">MDEPGQDGKDPPEPHSKASTGRPKAWVVLASGGLLLVGIGGAVLLAWWALSFHQYNEQLWMVPVGLVLLGTPVLGWLSVFSSGSCQSLERVQAAAAASPPSLDPERKERSRKVECGKLKTSANRVVVFGIGELAR</sequence>
<protein>
    <recommendedName>
        <fullName evidence="5">Transmembrane protein 230</fullName>
    </recommendedName>
</protein>
<evidence type="ECO:0008006" key="5">
    <source>
        <dbReference type="Google" id="ProtNLM"/>
    </source>
</evidence>
<reference evidence="3 4" key="1">
    <citation type="submission" date="2022-12" db="EMBL/GenBank/DDBJ databases">
        <title>Chromosome-scale assembly of the Ensete ventricosum genome.</title>
        <authorList>
            <person name="Dussert Y."/>
            <person name="Stocks J."/>
            <person name="Wendawek A."/>
            <person name="Woldeyes F."/>
            <person name="Nichols R.A."/>
            <person name="Borrell J.S."/>
        </authorList>
    </citation>
    <scope>NUCLEOTIDE SEQUENCE [LARGE SCALE GENOMIC DNA]</scope>
    <source>
        <strain evidence="4">cv. Maze</strain>
        <tissue evidence="3">Seeds</tissue>
    </source>
</reference>
<dbReference type="InterPro" id="IPR032238">
    <property type="entry name" value="ATP-synth_Z"/>
</dbReference>
<organism evidence="3 4">
    <name type="scientific">Ensete ventricosum</name>
    <name type="common">Abyssinian banana</name>
    <name type="synonym">Musa ensete</name>
    <dbReference type="NCBI Taxonomy" id="4639"/>
    <lineage>
        <taxon>Eukaryota</taxon>
        <taxon>Viridiplantae</taxon>
        <taxon>Streptophyta</taxon>
        <taxon>Embryophyta</taxon>
        <taxon>Tracheophyta</taxon>
        <taxon>Spermatophyta</taxon>
        <taxon>Magnoliopsida</taxon>
        <taxon>Liliopsida</taxon>
        <taxon>Zingiberales</taxon>
        <taxon>Musaceae</taxon>
        <taxon>Ensete</taxon>
    </lineage>
</organism>
<dbReference type="AlphaFoldDB" id="A0AAV8PZE4"/>
<dbReference type="PANTHER" id="PTHR35165">
    <property type="entry name" value="OS08G0113900 PROTEIN"/>
    <property type="match status" value="1"/>
</dbReference>
<keyword evidence="2" id="KW-1133">Transmembrane helix</keyword>
<feature type="compositionally biased region" description="Basic and acidic residues" evidence="1">
    <location>
        <begin position="1"/>
        <end position="16"/>
    </location>
</feature>